<dbReference type="Gene3D" id="2.170.130.10">
    <property type="entry name" value="TonB-dependent receptor, plug domain"/>
    <property type="match status" value="1"/>
</dbReference>
<evidence type="ECO:0000256" key="7">
    <source>
        <dbReference type="ARBA" id="ARBA00023237"/>
    </source>
</evidence>
<dbReference type="GO" id="GO:0009279">
    <property type="term" value="C:cell outer membrane"/>
    <property type="evidence" value="ECO:0007669"/>
    <property type="project" value="UniProtKB-SubCell"/>
</dbReference>
<feature type="domain" description="TonB-dependent receptor-like beta-barrel" evidence="11">
    <location>
        <begin position="347"/>
        <end position="856"/>
    </location>
</feature>
<dbReference type="Pfam" id="PF07715">
    <property type="entry name" value="Plug"/>
    <property type="match status" value="1"/>
</dbReference>
<evidence type="ECO:0000313" key="14">
    <source>
        <dbReference type="Proteomes" id="UP000606935"/>
    </source>
</evidence>
<comment type="subcellular location">
    <subcellularLocation>
        <location evidence="1 8">Cell outer membrane</location>
        <topology evidence="1 8">Multi-pass membrane protein</topology>
    </subcellularLocation>
</comment>
<dbReference type="Gene3D" id="2.40.170.20">
    <property type="entry name" value="TonB-dependent receptor, beta-barrel domain"/>
    <property type="match status" value="1"/>
</dbReference>
<keyword evidence="13" id="KW-0675">Receptor</keyword>
<evidence type="ECO:0000256" key="2">
    <source>
        <dbReference type="ARBA" id="ARBA00022448"/>
    </source>
</evidence>
<accession>A0A917YZK8</accession>
<sequence>MKRSAIYQALILTGVLPLSGVSYAQQADNQAQADERVEKISVTGSRIKRADMETASPVTVLSADQIAVSGISNVENLLQEMSFSAGVAGNATNAYWTSGGYGTAQVNLRGLGVKRTLVLLNGRRVVGGGTGANSSVDLNMIPTSIIERIEVLKDGSSAVYGADAVAGVVNIITKQAFQGAEFNLKAGMADEGDGENQDMSLTLGGSFDRGSSVTSINYSNTEAVRQSDRIECSKAGTPDGTLECFGSATTEGGRALLADGSSVQFNQNPDTANHGDDYGPYNSAEHGFKYISYLNAVSPIERFNISNFTRYEMTDSSSLFLEAIYTKRKGEQIVTPRAIRPVMVDADFRYNPTGQDLEITRRRNTELGAPYFFQETDTVRVVLGIEGELSNNWSWDLAFNFGRNTATDGWTFDLDNAKVAQTLDDSICTYDNSNGIPCGDWFGVNELTPEVIDYVKYRREGTGGNQMRSWTANLYGDLMELPAGTLAFAAGVERRAEKGWRDPDSTVLRNGAEEAIAGSYKVSEAYMELSVPLLADVPLVEELTAEIAARYSDYDTVGGKSTYKLGLTWRVDESLMLRGVRSTAFRAPVITELFGGTNGENLRTIDPCENASGTILQNCLADGVPADFVQDGNTILTNVGGNPNLGAETADTFTLGVVWEPQFVENLSATLDYFDIQLDDSITSVNGSDQLKLCYEDPVGNARFCDTFTRHPVSKQVVTIEQRPVNAAVESVRGVDLNLMYGFELMGWQARTNLEATRLIEHERIPFAGQPTIDLLGYITEDQGSYTEWRGNLSFSMRKGDWSGTYSLRYIGPADDVNATEADPLGMAVGSVSYSDIQASYLVTPQLKISAGVDNLFDKKAPYLTSWNDANTDVMTYDLLGRRGYVSVNYQF</sequence>
<keyword evidence="10" id="KW-0732">Signal</keyword>
<keyword evidence="2 8" id="KW-0813">Transport</keyword>
<dbReference type="InterPro" id="IPR012910">
    <property type="entry name" value="Plug_dom"/>
</dbReference>
<comment type="caution">
    <text evidence="13">The sequence shown here is derived from an EMBL/GenBank/DDBJ whole genome shotgun (WGS) entry which is preliminary data.</text>
</comment>
<keyword evidence="5 9" id="KW-0798">TonB box</keyword>
<evidence type="ECO:0000256" key="5">
    <source>
        <dbReference type="ARBA" id="ARBA00023077"/>
    </source>
</evidence>
<reference evidence="13" key="2">
    <citation type="submission" date="2020-09" db="EMBL/GenBank/DDBJ databases">
        <authorList>
            <person name="Sun Q."/>
            <person name="Zhou Y."/>
        </authorList>
    </citation>
    <scope>NUCLEOTIDE SEQUENCE</scope>
    <source>
        <strain evidence="13">CGMCC 1.7086</strain>
    </source>
</reference>
<evidence type="ECO:0000313" key="13">
    <source>
        <dbReference type="EMBL" id="GGO70664.1"/>
    </source>
</evidence>
<dbReference type="EMBL" id="BMLS01000003">
    <property type="protein sequence ID" value="GGO70664.1"/>
    <property type="molecule type" value="Genomic_DNA"/>
</dbReference>
<protein>
    <submittedName>
        <fullName evidence="13">TonB-dependent receptor</fullName>
    </submittedName>
</protein>
<evidence type="ECO:0000256" key="10">
    <source>
        <dbReference type="SAM" id="SignalP"/>
    </source>
</evidence>
<keyword evidence="7 8" id="KW-0998">Cell outer membrane</keyword>
<proteinExistence type="inferred from homology"/>
<keyword evidence="14" id="KW-1185">Reference proteome</keyword>
<dbReference type="PANTHER" id="PTHR47234">
    <property type="match status" value="1"/>
</dbReference>
<organism evidence="13 14">
    <name type="scientific">Bowmanella pacifica</name>
    <dbReference type="NCBI Taxonomy" id="502051"/>
    <lineage>
        <taxon>Bacteria</taxon>
        <taxon>Pseudomonadati</taxon>
        <taxon>Pseudomonadota</taxon>
        <taxon>Gammaproteobacteria</taxon>
        <taxon>Alteromonadales</taxon>
        <taxon>Alteromonadaceae</taxon>
        <taxon>Bowmanella</taxon>
    </lineage>
</organism>
<evidence type="ECO:0000256" key="6">
    <source>
        <dbReference type="ARBA" id="ARBA00023136"/>
    </source>
</evidence>
<dbReference type="AlphaFoldDB" id="A0A917YZK8"/>
<dbReference type="RefSeq" id="WP_188695401.1">
    <property type="nucleotide sequence ID" value="NZ_BMLS01000003.1"/>
</dbReference>
<dbReference type="Pfam" id="PF00593">
    <property type="entry name" value="TonB_dep_Rec_b-barrel"/>
    <property type="match status" value="1"/>
</dbReference>
<keyword evidence="6 8" id="KW-0472">Membrane</keyword>
<dbReference type="InterPro" id="IPR000531">
    <property type="entry name" value="Beta-barrel_TonB"/>
</dbReference>
<evidence type="ECO:0000256" key="1">
    <source>
        <dbReference type="ARBA" id="ARBA00004571"/>
    </source>
</evidence>
<evidence type="ECO:0000256" key="4">
    <source>
        <dbReference type="ARBA" id="ARBA00022692"/>
    </source>
</evidence>
<feature type="chain" id="PRO_5036723967" evidence="10">
    <location>
        <begin position="25"/>
        <end position="892"/>
    </location>
</feature>
<evidence type="ECO:0000256" key="9">
    <source>
        <dbReference type="RuleBase" id="RU003357"/>
    </source>
</evidence>
<dbReference type="InterPro" id="IPR037066">
    <property type="entry name" value="Plug_dom_sf"/>
</dbReference>
<dbReference type="PROSITE" id="PS52016">
    <property type="entry name" value="TONB_DEPENDENT_REC_3"/>
    <property type="match status" value="1"/>
</dbReference>
<dbReference type="Proteomes" id="UP000606935">
    <property type="component" value="Unassembled WGS sequence"/>
</dbReference>
<feature type="domain" description="TonB-dependent receptor plug" evidence="12">
    <location>
        <begin position="52"/>
        <end position="168"/>
    </location>
</feature>
<evidence type="ECO:0000259" key="12">
    <source>
        <dbReference type="Pfam" id="PF07715"/>
    </source>
</evidence>
<feature type="signal peptide" evidence="10">
    <location>
        <begin position="1"/>
        <end position="24"/>
    </location>
</feature>
<dbReference type="CDD" id="cd01347">
    <property type="entry name" value="ligand_gated_channel"/>
    <property type="match status" value="1"/>
</dbReference>
<reference evidence="13" key="1">
    <citation type="journal article" date="2014" name="Int. J. Syst. Evol. Microbiol.">
        <title>Complete genome sequence of Corynebacterium casei LMG S-19264T (=DSM 44701T), isolated from a smear-ripened cheese.</title>
        <authorList>
            <consortium name="US DOE Joint Genome Institute (JGI-PGF)"/>
            <person name="Walter F."/>
            <person name="Albersmeier A."/>
            <person name="Kalinowski J."/>
            <person name="Ruckert C."/>
        </authorList>
    </citation>
    <scope>NUCLEOTIDE SEQUENCE</scope>
    <source>
        <strain evidence="13">CGMCC 1.7086</strain>
    </source>
</reference>
<dbReference type="InterPro" id="IPR039426">
    <property type="entry name" value="TonB-dep_rcpt-like"/>
</dbReference>
<keyword evidence="3 8" id="KW-1134">Transmembrane beta strand</keyword>
<dbReference type="InterPro" id="IPR036942">
    <property type="entry name" value="Beta-barrel_TonB_sf"/>
</dbReference>
<name>A0A917YZK8_9ALTE</name>
<dbReference type="PANTHER" id="PTHR47234:SF2">
    <property type="entry name" value="TONB-DEPENDENT RECEPTOR"/>
    <property type="match status" value="1"/>
</dbReference>
<evidence type="ECO:0000259" key="11">
    <source>
        <dbReference type="Pfam" id="PF00593"/>
    </source>
</evidence>
<evidence type="ECO:0000256" key="3">
    <source>
        <dbReference type="ARBA" id="ARBA00022452"/>
    </source>
</evidence>
<comment type="similarity">
    <text evidence="8 9">Belongs to the TonB-dependent receptor family.</text>
</comment>
<gene>
    <name evidence="13" type="ORF">GCM10010982_24710</name>
</gene>
<evidence type="ECO:0000256" key="8">
    <source>
        <dbReference type="PROSITE-ProRule" id="PRU01360"/>
    </source>
</evidence>
<keyword evidence="4 8" id="KW-0812">Transmembrane</keyword>
<dbReference type="SUPFAM" id="SSF56935">
    <property type="entry name" value="Porins"/>
    <property type="match status" value="1"/>
</dbReference>